<dbReference type="InterPro" id="IPR039261">
    <property type="entry name" value="FNR_nucleotide-bd"/>
</dbReference>
<dbReference type="AlphaFoldDB" id="A0A0H3CCT2"/>
<dbReference type="InterPro" id="IPR017927">
    <property type="entry name" value="FAD-bd_FR_type"/>
</dbReference>
<dbReference type="InterPro" id="IPR033892">
    <property type="entry name" value="FNR_bac"/>
</dbReference>
<keyword evidence="7" id="KW-0521">NADP</keyword>
<dbReference type="KEGG" id="ccs:CCNA_03314"/>
<dbReference type="RefSeq" id="WP_012640699.1">
    <property type="nucleotide sequence ID" value="NC_011916.1"/>
</dbReference>
<evidence type="ECO:0000256" key="7">
    <source>
        <dbReference type="ARBA" id="ARBA00022857"/>
    </source>
</evidence>
<dbReference type="OrthoDB" id="9784483at2"/>
<evidence type="ECO:0000256" key="5">
    <source>
        <dbReference type="ARBA" id="ARBA00022741"/>
    </source>
</evidence>
<dbReference type="GO" id="GO:0000166">
    <property type="term" value="F:nucleotide binding"/>
    <property type="evidence" value="ECO:0007669"/>
    <property type="project" value="UniProtKB-KW"/>
</dbReference>
<evidence type="ECO:0000256" key="6">
    <source>
        <dbReference type="ARBA" id="ARBA00022827"/>
    </source>
</evidence>
<dbReference type="GeneID" id="7330337"/>
<dbReference type="GO" id="GO:0034599">
    <property type="term" value="P:cellular response to oxidative stress"/>
    <property type="evidence" value="ECO:0007669"/>
    <property type="project" value="TreeGrafter"/>
</dbReference>
<dbReference type="InterPro" id="IPR001433">
    <property type="entry name" value="OxRdtase_FAD/NAD-bd"/>
</dbReference>
<organism evidence="11 12">
    <name type="scientific">Caulobacter vibrioides (strain NA1000 / CB15N)</name>
    <name type="common">Caulobacter crescentus</name>
    <dbReference type="NCBI Taxonomy" id="565050"/>
    <lineage>
        <taxon>Bacteria</taxon>
        <taxon>Pseudomonadati</taxon>
        <taxon>Pseudomonadota</taxon>
        <taxon>Alphaproteobacteria</taxon>
        <taxon>Caulobacterales</taxon>
        <taxon>Caulobacteraceae</taxon>
        <taxon>Caulobacter</taxon>
    </lineage>
</organism>
<protein>
    <recommendedName>
        <fullName evidence="3">ferredoxin--NADP(+) reductase</fullName>
        <ecNumber evidence="3">1.18.1.2</ecNumber>
    </recommendedName>
</protein>
<keyword evidence="12" id="KW-1185">Reference proteome</keyword>
<evidence type="ECO:0000313" key="12">
    <source>
        <dbReference type="Proteomes" id="UP000001364"/>
    </source>
</evidence>
<comment type="similarity">
    <text evidence="2">Belongs to the ferredoxin--NADP reductase type 1 family.</text>
</comment>
<evidence type="ECO:0000256" key="3">
    <source>
        <dbReference type="ARBA" id="ARBA00013223"/>
    </source>
</evidence>
<dbReference type="RefSeq" id="YP_002518686.3">
    <property type="nucleotide sequence ID" value="NC_011916.1"/>
</dbReference>
<dbReference type="SUPFAM" id="SSF63380">
    <property type="entry name" value="Riboflavin synthase domain-like"/>
    <property type="match status" value="1"/>
</dbReference>
<evidence type="ECO:0000256" key="4">
    <source>
        <dbReference type="ARBA" id="ARBA00022630"/>
    </source>
</evidence>
<evidence type="ECO:0000256" key="1">
    <source>
        <dbReference type="ARBA" id="ARBA00001974"/>
    </source>
</evidence>
<accession>A0A0H3CCT2</accession>
<evidence type="ECO:0000313" key="11">
    <source>
        <dbReference type="EMBL" id="ACL96778.3"/>
    </source>
</evidence>
<dbReference type="GO" id="GO:0004324">
    <property type="term" value="F:ferredoxin-NADP+ reductase activity"/>
    <property type="evidence" value="ECO:0007669"/>
    <property type="project" value="UniProtKB-EC"/>
</dbReference>
<dbReference type="EC" id="1.18.1.2" evidence="3"/>
<name>A0A0H3CCT2_CAUVN</name>
<evidence type="ECO:0000256" key="2">
    <source>
        <dbReference type="ARBA" id="ARBA00008312"/>
    </source>
</evidence>
<keyword evidence="6" id="KW-0274">FAD</keyword>
<dbReference type="GO" id="GO:0042167">
    <property type="term" value="P:heme catabolic process"/>
    <property type="evidence" value="ECO:0007669"/>
    <property type="project" value="TreeGrafter"/>
</dbReference>
<keyword evidence="8 11" id="KW-0560">Oxidoreductase</keyword>
<keyword evidence="5" id="KW-0547">Nucleotide-binding</keyword>
<evidence type="ECO:0000256" key="9">
    <source>
        <dbReference type="ARBA" id="ARBA00047776"/>
    </source>
</evidence>
<dbReference type="InterPro" id="IPR017938">
    <property type="entry name" value="Riboflavin_synthase-like_b-brl"/>
</dbReference>
<dbReference type="InterPro" id="IPR051930">
    <property type="entry name" value="FNR_type-1"/>
</dbReference>
<dbReference type="Proteomes" id="UP000001364">
    <property type="component" value="Chromosome"/>
</dbReference>
<evidence type="ECO:0000259" key="10">
    <source>
        <dbReference type="PROSITE" id="PS51384"/>
    </source>
</evidence>
<dbReference type="PANTHER" id="PTHR47878:SF1">
    <property type="entry name" value="FLAVODOXIN_FERREDOXIN--NADP REDUCTASE"/>
    <property type="match status" value="1"/>
</dbReference>
<dbReference type="CDD" id="cd06195">
    <property type="entry name" value="FNR1"/>
    <property type="match status" value="1"/>
</dbReference>
<sequence>MRQAPPKGPRAASFRAFRARPPFFAPCASEIRRVQMTATASAAAPVKEAPYFVEKVLWVKHWTDRLFSFAITRPASFRFRSGEFVMIGLPPREELGEKKPILRAYSIGSPSFAEELEFFSIKVPDGPLTSRLQLIQEGDEILLGKKPTGTLVLDAVRPGKRLFLFGTGTGLAPWLSVARDPDAYSRFERVIVAHGVREVKELAYRDLFTQEIFDDPLVGDEARAQLTYYPTVTREAFERQGRFTDLITSGKLFQDLGIEGDRFDPENDRAMLCGSMAMIKDTAALLEAQGLKEGSNAEPGDFVIERAFVG</sequence>
<dbReference type="PATRIC" id="fig|565050.3.peg.3231"/>
<comment type="cofactor">
    <cofactor evidence="1">
        <name>FAD</name>
        <dbReference type="ChEBI" id="CHEBI:57692"/>
    </cofactor>
</comment>
<dbReference type="Pfam" id="PF00175">
    <property type="entry name" value="NAD_binding_1"/>
    <property type="match status" value="1"/>
</dbReference>
<proteinExistence type="inferred from homology"/>
<dbReference type="PROSITE" id="PS51384">
    <property type="entry name" value="FAD_FR"/>
    <property type="match status" value="1"/>
</dbReference>
<evidence type="ECO:0000256" key="8">
    <source>
        <dbReference type="ARBA" id="ARBA00023002"/>
    </source>
</evidence>
<gene>
    <name evidence="11" type="ordered locus">CCNA_03314</name>
</gene>
<dbReference type="EMBL" id="CP001340">
    <property type="protein sequence ID" value="ACL96778.3"/>
    <property type="molecule type" value="Genomic_DNA"/>
</dbReference>
<dbReference type="HOGENOM" id="CLU_003827_3_0_5"/>
<dbReference type="PANTHER" id="PTHR47878">
    <property type="entry name" value="OXIDOREDUCTASE FAD/NAD(P)-BINDING DOMAIN PROTEIN"/>
    <property type="match status" value="1"/>
</dbReference>
<feature type="domain" description="FAD-binding FR-type" evidence="10">
    <location>
        <begin position="49"/>
        <end position="154"/>
    </location>
</feature>
<dbReference type="Gene3D" id="3.40.50.80">
    <property type="entry name" value="Nucleotide-binding domain of ferredoxin-NADP reductase (FNR) module"/>
    <property type="match status" value="1"/>
</dbReference>
<dbReference type="Gene3D" id="2.40.30.10">
    <property type="entry name" value="Translation factors"/>
    <property type="match status" value="1"/>
</dbReference>
<keyword evidence="4" id="KW-0285">Flavoprotein</keyword>
<comment type="catalytic activity">
    <reaction evidence="9">
        <text>2 reduced [2Fe-2S]-[ferredoxin] + NADP(+) + H(+) = 2 oxidized [2Fe-2S]-[ferredoxin] + NADPH</text>
        <dbReference type="Rhea" id="RHEA:20125"/>
        <dbReference type="Rhea" id="RHEA-COMP:10000"/>
        <dbReference type="Rhea" id="RHEA-COMP:10001"/>
        <dbReference type="ChEBI" id="CHEBI:15378"/>
        <dbReference type="ChEBI" id="CHEBI:33737"/>
        <dbReference type="ChEBI" id="CHEBI:33738"/>
        <dbReference type="ChEBI" id="CHEBI:57783"/>
        <dbReference type="ChEBI" id="CHEBI:58349"/>
        <dbReference type="EC" id="1.18.1.2"/>
    </reaction>
</comment>
<dbReference type="SUPFAM" id="SSF52343">
    <property type="entry name" value="Ferredoxin reductase-like, C-terminal NADP-linked domain"/>
    <property type="match status" value="1"/>
</dbReference>
<reference evidence="11 12" key="1">
    <citation type="journal article" date="2010" name="J. Bacteriol.">
        <title>The genetic basis of laboratory adaptation in Caulobacter crescentus.</title>
        <authorList>
            <person name="Marks M.E."/>
            <person name="Castro-Rojas C.M."/>
            <person name="Teiling C."/>
            <person name="Du L."/>
            <person name="Kapatral V."/>
            <person name="Walunas T.L."/>
            <person name="Crosson S."/>
        </authorList>
    </citation>
    <scope>NUCLEOTIDE SEQUENCE [LARGE SCALE GENOMIC DNA]</scope>
    <source>
        <strain evidence="12">NA1000 / CB15N</strain>
    </source>
</reference>